<evidence type="ECO:0000256" key="5">
    <source>
        <dbReference type="ARBA" id="ARBA00023204"/>
    </source>
</evidence>
<reference evidence="8" key="1">
    <citation type="submission" date="2022-10" db="EMBL/GenBank/DDBJ databases">
        <title>Whole genome sequencing of three plant growth promoting bacteria isolated from Vachellia tortilis subsp. raddiana in Morocco.</title>
        <authorList>
            <person name="Hnini M."/>
            <person name="Zouagui R."/>
            <person name="Zouagui H."/>
            <person name="Chemao Elfihri M.-W."/>
            <person name="Ibrahimi A."/>
            <person name="Sbabou L."/>
            <person name="Aurag J."/>
        </authorList>
    </citation>
    <scope>NUCLEOTIDE SEQUENCE</scope>
    <source>
        <strain evidence="8">LMR678</strain>
    </source>
</reference>
<proteinExistence type="predicted"/>
<dbReference type="RefSeq" id="WP_269279803.1">
    <property type="nucleotide sequence ID" value="NZ_JAPVOI010000004.1"/>
</dbReference>
<dbReference type="Pfam" id="PF01035">
    <property type="entry name" value="DNA_binding_1"/>
    <property type="match status" value="1"/>
</dbReference>
<keyword evidence="2" id="KW-0489">Methyltransferase</keyword>
<dbReference type="EMBL" id="JAPVOI010000004">
    <property type="protein sequence ID" value="MCZ4090877.1"/>
    <property type="molecule type" value="Genomic_DNA"/>
</dbReference>
<comment type="catalytic activity">
    <reaction evidence="1">
        <text>a 4-O-methyl-thymidine in DNA + L-cysteinyl-[protein] = a thymidine in DNA + S-methyl-L-cysteinyl-[protein]</text>
        <dbReference type="Rhea" id="RHEA:53428"/>
        <dbReference type="Rhea" id="RHEA-COMP:10131"/>
        <dbReference type="Rhea" id="RHEA-COMP:10132"/>
        <dbReference type="Rhea" id="RHEA-COMP:13555"/>
        <dbReference type="Rhea" id="RHEA-COMP:13556"/>
        <dbReference type="ChEBI" id="CHEBI:29950"/>
        <dbReference type="ChEBI" id="CHEBI:82612"/>
        <dbReference type="ChEBI" id="CHEBI:137386"/>
        <dbReference type="ChEBI" id="CHEBI:137387"/>
        <dbReference type="EC" id="2.1.1.63"/>
    </reaction>
</comment>
<sequence length="187" mass="19732">MAPTVHHYFIFETAGGFCGIAWSGHGITRFQLPMKSAGATERILLRRLPDAEPGTPTPDVLEAVAAAKRYFEGEETDFSGVRLDLAGQDTFFGEVYAAARRVRWGQTTTYGALAKELGAGPEAARDVGQAMAKNPVPLIIPCHRVLAAGGKIGGFSAPGGASAKTHMLELEGVHVGAPEPAQHSFGF</sequence>
<dbReference type="InterPro" id="IPR036631">
    <property type="entry name" value="MGMT_N_sf"/>
</dbReference>
<evidence type="ECO:0000313" key="9">
    <source>
        <dbReference type="Proteomes" id="UP001079430"/>
    </source>
</evidence>
<name>A0ABT4KFY5_9HYPH</name>
<comment type="caution">
    <text evidence="8">The sequence shown here is derived from an EMBL/GenBank/DDBJ whole genome shotgun (WGS) entry which is preliminary data.</text>
</comment>
<dbReference type="InterPro" id="IPR001497">
    <property type="entry name" value="MethylDNA_cys_MeTrfase_AS"/>
</dbReference>
<protein>
    <submittedName>
        <fullName evidence="8">Methylated-DNA--[protein]-cysteine S-methyltransferase</fullName>
    </submittedName>
</protein>
<dbReference type="PANTHER" id="PTHR10815:SF5">
    <property type="entry name" value="METHYLATED-DNA--PROTEIN-CYSTEINE METHYLTRANSFERASE"/>
    <property type="match status" value="1"/>
</dbReference>
<gene>
    <name evidence="8" type="ORF">O3W52_12605</name>
</gene>
<keyword evidence="3" id="KW-0808">Transferase</keyword>
<organism evidence="8 9">
    <name type="scientific">Sinorhizobium psoraleae</name>
    <dbReference type="NCBI Taxonomy" id="520838"/>
    <lineage>
        <taxon>Bacteria</taxon>
        <taxon>Pseudomonadati</taxon>
        <taxon>Pseudomonadota</taxon>
        <taxon>Alphaproteobacteria</taxon>
        <taxon>Hyphomicrobiales</taxon>
        <taxon>Rhizobiaceae</taxon>
        <taxon>Sinorhizobium/Ensifer group</taxon>
        <taxon>Sinorhizobium</taxon>
    </lineage>
</organism>
<evidence type="ECO:0000256" key="4">
    <source>
        <dbReference type="ARBA" id="ARBA00022763"/>
    </source>
</evidence>
<dbReference type="PROSITE" id="PS00374">
    <property type="entry name" value="MGMT"/>
    <property type="match status" value="1"/>
</dbReference>
<accession>A0ABT4KFY5</accession>
<dbReference type="SUPFAM" id="SSF46767">
    <property type="entry name" value="Methylated DNA-protein cysteine methyltransferase, C-terminal domain"/>
    <property type="match status" value="1"/>
</dbReference>
<evidence type="ECO:0000259" key="7">
    <source>
        <dbReference type="Pfam" id="PF01035"/>
    </source>
</evidence>
<dbReference type="CDD" id="cd06445">
    <property type="entry name" value="ATase"/>
    <property type="match status" value="1"/>
</dbReference>
<dbReference type="NCBIfam" id="TIGR00589">
    <property type="entry name" value="ogt"/>
    <property type="match status" value="1"/>
</dbReference>
<keyword evidence="5" id="KW-0234">DNA repair</keyword>
<evidence type="ECO:0000256" key="1">
    <source>
        <dbReference type="ARBA" id="ARBA00001286"/>
    </source>
</evidence>
<dbReference type="Gene3D" id="1.10.10.10">
    <property type="entry name" value="Winged helix-like DNA-binding domain superfamily/Winged helix DNA-binding domain"/>
    <property type="match status" value="1"/>
</dbReference>
<evidence type="ECO:0000256" key="3">
    <source>
        <dbReference type="ARBA" id="ARBA00022679"/>
    </source>
</evidence>
<dbReference type="SUPFAM" id="SSF53155">
    <property type="entry name" value="Methylated DNA-protein cysteine methyltransferase domain"/>
    <property type="match status" value="1"/>
</dbReference>
<dbReference type="PANTHER" id="PTHR10815">
    <property type="entry name" value="METHYLATED-DNA--PROTEIN-CYSTEINE METHYLTRANSFERASE"/>
    <property type="match status" value="1"/>
</dbReference>
<keyword evidence="9" id="KW-1185">Reference proteome</keyword>
<evidence type="ECO:0000256" key="6">
    <source>
        <dbReference type="ARBA" id="ARBA00049348"/>
    </source>
</evidence>
<dbReference type="InterPro" id="IPR036217">
    <property type="entry name" value="MethylDNA_cys_MeTrfase_DNAb"/>
</dbReference>
<evidence type="ECO:0000313" key="8">
    <source>
        <dbReference type="EMBL" id="MCZ4090877.1"/>
    </source>
</evidence>
<dbReference type="Proteomes" id="UP001079430">
    <property type="component" value="Unassembled WGS sequence"/>
</dbReference>
<dbReference type="InterPro" id="IPR014048">
    <property type="entry name" value="MethylDNA_cys_MeTrfase_DNA-bd"/>
</dbReference>
<evidence type="ECO:0000256" key="2">
    <source>
        <dbReference type="ARBA" id="ARBA00022603"/>
    </source>
</evidence>
<feature type="domain" description="Methylated-DNA-[protein]-cysteine S-methyltransferase DNA binding" evidence="7">
    <location>
        <begin position="91"/>
        <end position="173"/>
    </location>
</feature>
<dbReference type="InterPro" id="IPR036388">
    <property type="entry name" value="WH-like_DNA-bd_sf"/>
</dbReference>
<keyword evidence="4" id="KW-0227">DNA damage</keyword>
<comment type="catalytic activity">
    <reaction evidence="6">
        <text>a 6-O-methyl-2'-deoxyguanosine in DNA + L-cysteinyl-[protein] = S-methyl-L-cysteinyl-[protein] + a 2'-deoxyguanosine in DNA</text>
        <dbReference type="Rhea" id="RHEA:24000"/>
        <dbReference type="Rhea" id="RHEA-COMP:10131"/>
        <dbReference type="Rhea" id="RHEA-COMP:10132"/>
        <dbReference type="Rhea" id="RHEA-COMP:11367"/>
        <dbReference type="Rhea" id="RHEA-COMP:11368"/>
        <dbReference type="ChEBI" id="CHEBI:29950"/>
        <dbReference type="ChEBI" id="CHEBI:82612"/>
        <dbReference type="ChEBI" id="CHEBI:85445"/>
        <dbReference type="ChEBI" id="CHEBI:85448"/>
        <dbReference type="EC" id="2.1.1.63"/>
    </reaction>
</comment>